<name>A0AAP0D0V3_9ASTR</name>
<proteinExistence type="inferred from homology"/>
<gene>
    <name evidence="7" type="ORF">SSX86_015107</name>
</gene>
<comment type="similarity">
    <text evidence="2">Belongs to the TMEM14 family.</text>
</comment>
<evidence type="ECO:0000256" key="6">
    <source>
        <dbReference type="SAM" id="Phobius"/>
    </source>
</evidence>
<dbReference type="PANTHER" id="PTHR12668">
    <property type="entry name" value="TRANSMEMBRANE PROTEIN 14, 15"/>
    <property type="match status" value="1"/>
</dbReference>
<evidence type="ECO:0000256" key="2">
    <source>
        <dbReference type="ARBA" id="ARBA00007590"/>
    </source>
</evidence>
<reference evidence="7 8" key="1">
    <citation type="submission" date="2024-04" db="EMBL/GenBank/DDBJ databases">
        <title>The reference genome of an endangered Asteraceae, Deinandra increscens subsp. villosa, native to the Central Coast of California.</title>
        <authorList>
            <person name="Guilliams M."/>
            <person name="Hasenstab-Lehman K."/>
            <person name="Meyer R."/>
            <person name="Mcevoy S."/>
        </authorList>
    </citation>
    <scope>NUCLEOTIDE SEQUENCE [LARGE SCALE GENOMIC DNA]</scope>
    <source>
        <tissue evidence="7">Leaf</tissue>
    </source>
</reference>
<protein>
    <submittedName>
        <fullName evidence="7">Uncharacterized protein</fullName>
    </submittedName>
</protein>
<evidence type="ECO:0000313" key="7">
    <source>
        <dbReference type="EMBL" id="KAK9065706.1"/>
    </source>
</evidence>
<comment type="subcellular location">
    <subcellularLocation>
        <location evidence="1">Membrane</location>
    </subcellularLocation>
</comment>
<dbReference type="InterPro" id="IPR044890">
    <property type="entry name" value="TMEM14_sf"/>
</dbReference>
<evidence type="ECO:0000256" key="5">
    <source>
        <dbReference type="ARBA" id="ARBA00023136"/>
    </source>
</evidence>
<evidence type="ECO:0000313" key="8">
    <source>
        <dbReference type="Proteomes" id="UP001408789"/>
    </source>
</evidence>
<evidence type="ECO:0000256" key="1">
    <source>
        <dbReference type="ARBA" id="ARBA00004370"/>
    </source>
</evidence>
<comment type="caution">
    <text evidence="7">The sequence shown here is derived from an EMBL/GenBank/DDBJ whole genome shotgun (WGS) entry which is preliminary data.</text>
</comment>
<organism evidence="7 8">
    <name type="scientific">Deinandra increscens subsp. villosa</name>
    <dbReference type="NCBI Taxonomy" id="3103831"/>
    <lineage>
        <taxon>Eukaryota</taxon>
        <taxon>Viridiplantae</taxon>
        <taxon>Streptophyta</taxon>
        <taxon>Embryophyta</taxon>
        <taxon>Tracheophyta</taxon>
        <taxon>Spermatophyta</taxon>
        <taxon>Magnoliopsida</taxon>
        <taxon>eudicotyledons</taxon>
        <taxon>Gunneridae</taxon>
        <taxon>Pentapetalae</taxon>
        <taxon>asterids</taxon>
        <taxon>campanulids</taxon>
        <taxon>Asterales</taxon>
        <taxon>Asteraceae</taxon>
        <taxon>Asteroideae</taxon>
        <taxon>Heliantheae alliance</taxon>
        <taxon>Madieae</taxon>
        <taxon>Madiinae</taxon>
        <taxon>Deinandra</taxon>
    </lineage>
</organism>
<feature type="transmembrane region" description="Helical" evidence="6">
    <location>
        <begin position="160"/>
        <end position="176"/>
    </location>
</feature>
<dbReference type="GO" id="GO:0009706">
    <property type="term" value="C:chloroplast inner membrane"/>
    <property type="evidence" value="ECO:0007669"/>
    <property type="project" value="TreeGrafter"/>
</dbReference>
<dbReference type="PANTHER" id="PTHR12668:SF48">
    <property type="entry name" value="PROTEIN FATTY ACID EXPORT 1, CHLOROPLASTIC"/>
    <property type="match status" value="1"/>
</dbReference>
<dbReference type="Gene3D" id="1.10.10.1740">
    <property type="entry name" value="Transmembrane protein 14-like"/>
    <property type="match status" value="1"/>
</dbReference>
<dbReference type="AlphaFoldDB" id="A0AAP0D0V3"/>
<feature type="transmembrane region" description="Helical" evidence="6">
    <location>
        <begin position="188"/>
        <end position="208"/>
    </location>
</feature>
<dbReference type="Proteomes" id="UP001408789">
    <property type="component" value="Unassembled WGS sequence"/>
</dbReference>
<evidence type="ECO:0000256" key="4">
    <source>
        <dbReference type="ARBA" id="ARBA00022989"/>
    </source>
</evidence>
<dbReference type="InterPro" id="IPR005349">
    <property type="entry name" value="TMEM14"/>
</dbReference>
<evidence type="ECO:0000256" key="3">
    <source>
        <dbReference type="ARBA" id="ARBA00022692"/>
    </source>
</evidence>
<dbReference type="EMBL" id="JBCNJP010000016">
    <property type="protein sequence ID" value="KAK9065706.1"/>
    <property type="molecule type" value="Genomic_DNA"/>
</dbReference>
<keyword evidence="4 6" id="KW-1133">Transmembrane helix</keyword>
<keyword evidence="3 6" id="KW-0812">Transmembrane</keyword>
<accession>A0AAP0D0V3</accession>
<keyword evidence="5 6" id="KW-0472">Membrane</keyword>
<dbReference type="Pfam" id="PF03647">
    <property type="entry name" value="Tmemb_14"/>
    <property type="match status" value="1"/>
</dbReference>
<dbReference type="GO" id="GO:0015245">
    <property type="term" value="F:fatty acid transmembrane transporter activity"/>
    <property type="evidence" value="ECO:0007669"/>
    <property type="project" value="TreeGrafter"/>
</dbReference>
<sequence>MSSTVSQLSCFSTIQNRFHLANRSRPYLLRFQSPTAINSDCHSLKASSSSSKSALKYTAKASKSDNDILEKPNSNVEEYVNGGVDAGEPMQHADTEPKRAARIHDFCFGIPYGAIVFCGGLVGFLFTRNSSSLMSGGLYGGALLALSIFSLKVWGQGQSSLPFILGQAGIAAALLWKNMQTYSLTKKLLPTGFSIVMSGAMLCFYAYVVMSGGNPPPKKLKSASAAAPS</sequence>
<feature type="transmembrane region" description="Helical" evidence="6">
    <location>
        <begin position="108"/>
        <end position="126"/>
    </location>
</feature>
<keyword evidence="8" id="KW-1185">Reference proteome</keyword>